<accession>A0A8H7KG63</accession>
<dbReference type="InterPro" id="IPR045296">
    <property type="entry name" value="Complex1_LYR_ETFRF1_LYRM5"/>
</dbReference>
<protein>
    <recommendedName>
        <fullName evidence="2">Complex 1 LYR protein domain-containing protein</fullName>
    </recommendedName>
</protein>
<evidence type="ECO:0000313" key="3">
    <source>
        <dbReference type="EMBL" id="KAF7773275.1"/>
    </source>
</evidence>
<dbReference type="GO" id="GO:0005739">
    <property type="term" value="C:mitochondrion"/>
    <property type="evidence" value="ECO:0007669"/>
    <property type="project" value="TreeGrafter"/>
</dbReference>
<comment type="similarity">
    <text evidence="1">Belongs to the complex I LYR family.</text>
</comment>
<sequence length="88" mass="10628">MAGNLTRQRALALYKELRQLGRDYPDPAYDFNGRVRRLFEKNRNLTDRDEIEKALRMGEYIKKETLALYSLRKYRHLKRMYPDSMSDP</sequence>
<dbReference type="GO" id="GO:0090324">
    <property type="term" value="P:negative regulation of oxidative phosphorylation"/>
    <property type="evidence" value="ECO:0007669"/>
    <property type="project" value="InterPro"/>
</dbReference>
<dbReference type="PANTHER" id="PTHR21024:SF0">
    <property type="entry name" value="ELECTRON TRANSFER FLAVOPROTEIN REGULATORY FACTOR 1"/>
    <property type="match status" value="1"/>
</dbReference>
<proteinExistence type="inferred from homology"/>
<comment type="caution">
    <text evidence="3">The sequence shown here is derived from an EMBL/GenBank/DDBJ whole genome shotgun (WGS) entry which is preliminary data.</text>
</comment>
<dbReference type="Pfam" id="PF05347">
    <property type="entry name" value="Complex1_LYR"/>
    <property type="match status" value="1"/>
</dbReference>
<reference evidence="3 4" key="1">
    <citation type="journal article" name="Sci. Rep.">
        <title>Telomere-to-telomere assembled and centromere annotated genomes of the two main subspecies of the button mushroom Agaricus bisporus reveal especially polymorphic chromosome ends.</title>
        <authorList>
            <person name="Sonnenberg A.S.M."/>
            <person name="Sedaghat-Telgerd N."/>
            <person name="Lavrijssen B."/>
            <person name="Ohm R.A."/>
            <person name="Hendrickx P.M."/>
            <person name="Scholtmeijer K."/>
            <person name="Baars J.J.P."/>
            <person name="van Peer A."/>
        </authorList>
    </citation>
    <scope>NUCLEOTIDE SEQUENCE [LARGE SCALE GENOMIC DNA]</scope>
    <source>
        <strain evidence="3 4">H119_p4</strain>
    </source>
</reference>
<name>A0A8H7KG63_AGABI</name>
<dbReference type="EMBL" id="JABXXO010000007">
    <property type="protein sequence ID" value="KAF7773275.1"/>
    <property type="molecule type" value="Genomic_DNA"/>
</dbReference>
<dbReference type="InterPro" id="IPR008011">
    <property type="entry name" value="Complex1_LYR_dom"/>
</dbReference>
<gene>
    <name evidence="3" type="ORF">Agabi119p4_5442</name>
</gene>
<dbReference type="AlphaFoldDB" id="A0A8H7KG63"/>
<feature type="domain" description="Complex 1 LYR protein" evidence="2">
    <location>
        <begin position="8"/>
        <end position="59"/>
    </location>
</feature>
<evidence type="ECO:0000259" key="2">
    <source>
        <dbReference type="Pfam" id="PF05347"/>
    </source>
</evidence>
<organism evidence="3 4">
    <name type="scientific">Agaricus bisporus var. burnettii</name>
    <dbReference type="NCBI Taxonomy" id="192524"/>
    <lineage>
        <taxon>Eukaryota</taxon>
        <taxon>Fungi</taxon>
        <taxon>Dikarya</taxon>
        <taxon>Basidiomycota</taxon>
        <taxon>Agaricomycotina</taxon>
        <taxon>Agaricomycetes</taxon>
        <taxon>Agaricomycetidae</taxon>
        <taxon>Agaricales</taxon>
        <taxon>Agaricineae</taxon>
        <taxon>Agaricaceae</taxon>
        <taxon>Agaricus</taxon>
    </lineage>
</organism>
<dbReference type="OMA" id="HRAFMSK"/>
<dbReference type="Proteomes" id="UP000629468">
    <property type="component" value="Unassembled WGS sequence"/>
</dbReference>
<evidence type="ECO:0000313" key="4">
    <source>
        <dbReference type="Proteomes" id="UP000629468"/>
    </source>
</evidence>
<dbReference type="InterPro" id="IPR052000">
    <property type="entry name" value="ETFRF1"/>
</dbReference>
<dbReference type="PANTHER" id="PTHR21024">
    <property type="entry name" value="GROWTH HORMONE-INDUCIBLE SOLUBLE PROTEIN-RELATED"/>
    <property type="match status" value="1"/>
</dbReference>
<dbReference type="CDD" id="cd20265">
    <property type="entry name" value="Complex1_LYR_ETFRF1_LYRM5"/>
    <property type="match status" value="1"/>
</dbReference>
<dbReference type="GO" id="GO:0022904">
    <property type="term" value="P:respiratory electron transport chain"/>
    <property type="evidence" value="ECO:0007669"/>
    <property type="project" value="TreeGrafter"/>
</dbReference>
<evidence type="ECO:0000256" key="1">
    <source>
        <dbReference type="ARBA" id="ARBA00009508"/>
    </source>
</evidence>